<dbReference type="AlphaFoldDB" id="A0A0P0X936"/>
<keyword evidence="2" id="KW-1185">Reference proteome</keyword>
<dbReference type="FunCoup" id="A0A0P0X936">
    <property type="interactions" value="18"/>
</dbReference>
<reference evidence="1 2" key="3">
    <citation type="journal article" date="2013" name="Rice">
        <title>Improvement of the Oryza sativa Nipponbare reference genome using next generation sequence and optical map data.</title>
        <authorList>
            <person name="Kawahara Y."/>
            <person name="de la Bastide M."/>
            <person name="Hamilton J.P."/>
            <person name="Kanamori H."/>
            <person name="McCombie W.R."/>
            <person name="Ouyang S."/>
            <person name="Schwartz D.C."/>
            <person name="Tanaka T."/>
            <person name="Wu J."/>
            <person name="Zhou S."/>
            <person name="Childs K.L."/>
            <person name="Davidson R.M."/>
            <person name="Lin H."/>
            <person name="Quesada-Ocampo L."/>
            <person name="Vaillancourt B."/>
            <person name="Sakai H."/>
            <person name="Lee S.S."/>
            <person name="Kim J."/>
            <person name="Numa H."/>
            <person name="Itoh T."/>
            <person name="Buell C.R."/>
            <person name="Matsumoto T."/>
        </authorList>
    </citation>
    <scope>NUCLEOTIDE SEQUENCE [LARGE SCALE GENOMIC DNA]</scope>
    <source>
        <strain evidence="2">cv. Nipponbare</strain>
    </source>
</reference>
<dbReference type="PANTHER" id="PTHR35631">
    <property type="entry name" value="OS08G0114150 PROTEIN"/>
    <property type="match status" value="1"/>
</dbReference>
<protein>
    <submittedName>
        <fullName evidence="1">Os07g0593100 protein</fullName>
    </submittedName>
</protein>
<dbReference type="EMBL" id="AP014963">
    <property type="protein sequence ID" value="BAT02455.1"/>
    <property type="molecule type" value="Genomic_DNA"/>
</dbReference>
<evidence type="ECO:0000313" key="1">
    <source>
        <dbReference type="EMBL" id="BAT02455.1"/>
    </source>
</evidence>
<organism evidence="1 2">
    <name type="scientific">Oryza sativa subsp. japonica</name>
    <name type="common">Rice</name>
    <dbReference type="NCBI Taxonomy" id="39947"/>
    <lineage>
        <taxon>Eukaryota</taxon>
        <taxon>Viridiplantae</taxon>
        <taxon>Streptophyta</taxon>
        <taxon>Embryophyta</taxon>
        <taxon>Tracheophyta</taxon>
        <taxon>Spermatophyta</taxon>
        <taxon>Magnoliopsida</taxon>
        <taxon>Liliopsida</taxon>
        <taxon>Poales</taxon>
        <taxon>Poaceae</taxon>
        <taxon>BOP clade</taxon>
        <taxon>Oryzoideae</taxon>
        <taxon>Oryzeae</taxon>
        <taxon>Oryzinae</taxon>
        <taxon>Oryza</taxon>
        <taxon>Oryza sativa</taxon>
    </lineage>
</organism>
<dbReference type="PANTHER" id="PTHR35631:SF12">
    <property type="entry name" value="OS02G0811650 PROTEIN"/>
    <property type="match status" value="1"/>
</dbReference>
<dbReference type="Gramene" id="Os07t0593100-00">
    <property type="protein sequence ID" value="Os07t0593100-00"/>
    <property type="gene ID" value="Os07g0593100"/>
</dbReference>
<dbReference type="PaxDb" id="39947-A0A0P0X936"/>
<reference evidence="1 2" key="2">
    <citation type="journal article" date="2013" name="Plant Cell Physiol.">
        <title>Rice Annotation Project Database (RAP-DB): an integrative and interactive database for rice genomics.</title>
        <authorList>
            <person name="Sakai H."/>
            <person name="Lee S.S."/>
            <person name="Tanaka T."/>
            <person name="Numa H."/>
            <person name="Kim J."/>
            <person name="Kawahara Y."/>
            <person name="Wakimoto H."/>
            <person name="Yang C.C."/>
            <person name="Iwamoto M."/>
            <person name="Abe T."/>
            <person name="Yamada Y."/>
            <person name="Muto A."/>
            <person name="Inokuchi H."/>
            <person name="Ikemura T."/>
            <person name="Matsumoto T."/>
            <person name="Sasaki T."/>
            <person name="Itoh T."/>
        </authorList>
    </citation>
    <scope>NUCLEOTIDE SEQUENCE [LARGE SCALE GENOMIC DNA]</scope>
    <source>
        <strain evidence="2">cv. Nipponbare</strain>
    </source>
</reference>
<gene>
    <name evidence="1" type="ordered locus">Os07g0593100</name>
    <name evidence="1" type="ORF">OSNPB_070593100</name>
</gene>
<dbReference type="Proteomes" id="UP000059680">
    <property type="component" value="Chromosome 7"/>
</dbReference>
<name>A0A0P0X936_ORYSJ</name>
<dbReference type="InParanoid" id="A0A0P0X936"/>
<reference evidence="2" key="1">
    <citation type="journal article" date="2005" name="Nature">
        <title>The map-based sequence of the rice genome.</title>
        <authorList>
            <consortium name="International rice genome sequencing project (IRGSP)"/>
            <person name="Matsumoto T."/>
            <person name="Wu J."/>
            <person name="Kanamori H."/>
            <person name="Katayose Y."/>
            <person name="Fujisawa M."/>
            <person name="Namiki N."/>
            <person name="Mizuno H."/>
            <person name="Yamamoto K."/>
            <person name="Antonio B.A."/>
            <person name="Baba T."/>
            <person name="Sakata K."/>
            <person name="Nagamura Y."/>
            <person name="Aoki H."/>
            <person name="Arikawa K."/>
            <person name="Arita K."/>
            <person name="Bito T."/>
            <person name="Chiden Y."/>
            <person name="Fujitsuka N."/>
            <person name="Fukunaka R."/>
            <person name="Hamada M."/>
            <person name="Harada C."/>
            <person name="Hayashi A."/>
            <person name="Hijishita S."/>
            <person name="Honda M."/>
            <person name="Hosokawa S."/>
            <person name="Ichikawa Y."/>
            <person name="Idonuma A."/>
            <person name="Iijima M."/>
            <person name="Ikeda M."/>
            <person name="Ikeno M."/>
            <person name="Ito K."/>
            <person name="Ito S."/>
            <person name="Ito T."/>
            <person name="Ito Y."/>
            <person name="Ito Y."/>
            <person name="Iwabuchi A."/>
            <person name="Kamiya K."/>
            <person name="Karasawa W."/>
            <person name="Kurita K."/>
            <person name="Katagiri S."/>
            <person name="Kikuta A."/>
            <person name="Kobayashi H."/>
            <person name="Kobayashi N."/>
            <person name="Machita K."/>
            <person name="Maehara T."/>
            <person name="Masukawa M."/>
            <person name="Mizubayashi T."/>
            <person name="Mukai Y."/>
            <person name="Nagasaki H."/>
            <person name="Nagata Y."/>
            <person name="Naito S."/>
            <person name="Nakashima M."/>
            <person name="Nakama Y."/>
            <person name="Nakamichi Y."/>
            <person name="Nakamura M."/>
            <person name="Meguro A."/>
            <person name="Negishi M."/>
            <person name="Ohta I."/>
            <person name="Ohta T."/>
            <person name="Okamoto M."/>
            <person name="Ono N."/>
            <person name="Saji S."/>
            <person name="Sakaguchi M."/>
            <person name="Sakai K."/>
            <person name="Shibata M."/>
            <person name="Shimokawa T."/>
            <person name="Song J."/>
            <person name="Takazaki Y."/>
            <person name="Terasawa K."/>
            <person name="Tsugane M."/>
            <person name="Tsuji K."/>
            <person name="Ueda S."/>
            <person name="Waki K."/>
            <person name="Yamagata H."/>
            <person name="Yamamoto M."/>
            <person name="Yamamoto S."/>
            <person name="Yamane H."/>
            <person name="Yoshiki S."/>
            <person name="Yoshihara R."/>
            <person name="Yukawa K."/>
            <person name="Zhong H."/>
            <person name="Yano M."/>
            <person name="Yuan Q."/>
            <person name="Ouyang S."/>
            <person name="Liu J."/>
            <person name="Jones K.M."/>
            <person name="Gansberger K."/>
            <person name="Moffat K."/>
            <person name="Hill J."/>
            <person name="Bera J."/>
            <person name="Fadrosh D."/>
            <person name="Jin S."/>
            <person name="Johri S."/>
            <person name="Kim M."/>
            <person name="Overton L."/>
            <person name="Reardon M."/>
            <person name="Tsitrin T."/>
            <person name="Vuong H."/>
            <person name="Weaver B."/>
            <person name="Ciecko A."/>
            <person name="Tallon L."/>
            <person name="Jackson J."/>
            <person name="Pai G."/>
            <person name="Aken S.V."/>
            <person name="Utterback T."/>
            <person name="Reidmuller S."/>
            <person name="Feldblyum T."/>
            <person name="Hsiao J."/>
            <person name="Zismann V."/>
            <person name="Iobst S."/>
            <person name="de Vazeille A.R."/>
            <person name="Buell C.R."/>
            <person name="Ying K."/>
            <person name="Li Y."/>
            <person name="Lu T."/>
            <person name="Huang Y."/>
            <person name="Zhao Q."/>
            <person name="Feng Q."/>
            <person name="Zhang L."/>
            <person name="Zhu J."/>
            <person name="Weng Q."/>
            <person name="Mu J."/>
            <person name="Lu Y."/>
            <person name="Fan D."/>
            <person name="Liu Y."/>
            <person name="Guan J."/>
            <person name="Zhang Y."/>
            <person name="Yu S."/>
            <person name="Liu X."/>
            <person name="Zhang Y."/>
            <person name="Hong G."/>
            <person name="Han B."/>
            <person name="Choisne N."/>
            <person name="Demange N."/>
            <person name="Orjeda G."/>
            <person name="Samain S."/>
            <person name="Cattolico L."/>
            <person name="Pelletier E."/>
            <person name="Couloux A."/>
            <person name="Segurens B."/>
            <person name="Wincker P."/>
            <person name="D'Hont A."/>
            <person name="Scarpelli C."/>
            <person name="Weissenbach J."/>
            <person name="Salanoubat M."/>
            <person name="Quetier F."/>
            <person name="Yu Y."/>
            <person name="Kim H.R."/>
            <person name="Rambo T."/>
            <person name="Currie J."/>
            <person name="Collura K."/>
            <person name="Luo M."/>
            <person name="Yang T."/>
            <person name="Ammiraju J.S.S."/>
            <person name="Engler F."/>
            <person name="Soderlund C."/>
            <person name="Wing R.A."/>
            <person name="Palmer L.E."/>
            <person name="de la Bastide M."/>
            <person name="Spiegel L."/>
            <person name="Nascimento L."/>
            <person name="Zutavern T."/>
            <person name="O'Shaughnessy A."/>
            <person name="Dike S."/>
            <person name="Dedhia N."/>
            <person name="Preston R."/>
            <person name="Balija V."/>
            <person name="McCombie W.R."/>
            <person name="Chow T."/>
            <person name="Chen H."/>
            <person name="Chung M."/>
            <person name="Chen C."/>
            <person name="Shaw J."/>
            <person name="Wu H."/>
            <person name="Hsiao K."/>
            <person name="Chao Y."/>
            <person name="Chu M."/>
            <person name="Cheng C."/>
            <person name="Hour A."/>
            <person name="Lee P."/>
            <person name="Lin S."/>
            <person name="Lin Y."/>
            <person name="Liou J."/>
            <person name="Liu S."/>
            <person name="Hsing Y."/>
            <person name="Raghuvanshi S."/>
            <person name="Mohanty A."/>
            <person name="Bharti A.K."/>
            <person name="Gaur A."/>
            <person name="Gupta V."/>
            <person name="Kumar D."/>
            <person name="Ravi V."/>
            <person name="Vij S."/>
            <person name="Kapur A."/>
            <person name="Khurana P."/>
            <person name="Khurana P."/>
            <person name="Khurana J.P."/>
            <person name="Tyagi A.K."/>
            <person name="Gaikwad K."/>
            <person name="Singh A."/>
            <person name="Dalal V."/>
            <person name="Srivastava S."/>
            <person name="Dixit A."/>
            <person name="Pal A.K."/>
            <person name="Ghazi I.A."/>
            <person name="Yadav M."/>
            <person name="Pandit A."/>
            <person name="Bhargava A."/>
            <person name="Sureshbabu K."/>
            <person name="Batra K."/>
            <person name="Sharma T.R."/>
            <person name="Mohapatra T."/>
            <person name="Singh N.K."/>
            <person name="Messing J."/>
            <person name="Nelson A.B."/>
            <person name="Fuks G."/>
            <person name="Kavchok S."/>
            <person name="Keizer G."/>
            <person name="Linton E."/>
            <person name="Llaca V."/>
            <person name="Song R."/>
            <person name="Tanyolac B."/>
            <person name="Young S."/>
            <person name="Ho-Il K."/>
            <person name="Hahn J.H."/>
            <person name="Sangsakoo G."/>
            <person name="Vanavichit A."/>
            <person name="de Mattos Luiz.A.T."/>
            <person name="Zimmer P.D."/>
            <person name="Malone G."/>
            <person name="Dellagostin O."/>
            <person name="de Oliveira A.C."/>
            <person name="Bevan M."/>
            <person name="Bancroft I."/>
            <person name="Minx P."/>
            <person name="Cordum H."/>
            <person name="Wilson R."/>
            <person name="Cheng Z."/>
            <person name="Jin W."/>
            <person name="Jiang J."/>
            <person name="Leong S.A."/>
            <person name="Iwama H."/>
            <person name="Gojobori T."/>
            <person name="Itoh T."/>
            <person name="Niimura Y."/>
            <person name="Fujii Y."/>
            <person name="Habara T."/>
            <person name="Sakai H."/>
            <person name="Sato Y."/>
            <person name="Wilson G."/>
            <person name="Kumar K."/>
            <person name="McCouch S."/>
            <person name="Juretic N."/>
            <person name="Hoen D."/>
            <person name="Wright S."/>
            <person name="Bruskiewich R."/>
            <person name="Bureau T."/>
            <person name="Miyao A."/>
            <person name="Hirochika H."/>
            <person name="Nishikawa T."/>
            <person name="Kadowaki K."/>
            <person name="Sugiura M."/>
            <person name="Burr B."/>
            <person name="Sasaki T."/>
        </authorList>
    </citation>
    <scope>NUCLEOTIDE SEQUENCE [LARGE SCALE GENOMIC DNA]</scope>
    <source>
        <strain evidence="2">cv. Nipponbare</strain>
    </source>
</reference>
<accession>A0A0P0X936</accession>
<evidence type="ECO:0000313" key="2">
    <source>
        <dbReference type="Proteomes" id="UP000059680"/>
    </source>
</evidence>
<proteinExistence type="predicted"/>
<sequence length="55" mass="6031">MLTSILNLLFVGEGFDIKFIICGGGLITVASPCHWGPRASLRRCTAARAWRTQPK</sequence>